<dbReference type="PANTHER" id="PTHR34379:SF3">
    <property type="entry name" value="PROTEIN, PUTATIVE-RELATED"/>
    <property type="match status" value="1"/>
</dbReference>
<dbReference type="InterPro" id="IPR040411">
    <property type="entry name" value="At5g23160-like"/>
</dbReference>
<feature type="transmembrane region" description="Helical" evidence="2">
    <location>
        <begin position="225"/>
        <end position="251"/>
    </location>
</feature>
<protein>
    <submittedName>
        <fullName evidence="3">Uncharacterized protein</fullName>
    </submittedName>
</protein>
<keyword evidence="2" id="KW-0472">Membrane</keyword>
<sequence length="293" mass="32972">MTKTQNKDQETNPQGGCFPGCFGFSRETVSGQNTASEKKARCCFRSSYDANNSAINTMPVNTAGKTEIDKIKNASRSKKWQRKSDGQLSSNHDQSLITANQKLQTQSERDQAPVKKPDERKNTHEQHIILDNGEKSLDSSEVPPRDNKYQRRLCRTMKSAVIRTSQPDSPPPDVIRSKGKLSHSVSLPSPAPRKWFGPTTLSEVISKELGGGNNEKFDPVMGMSIILVTLIIMLFWGRLCAILCTSAWLYFYPRLRKHDIDTKAKVSNLNSEEYKKKVVMEGLLERRKHLATS</sequence>
<evidence type="ECO:0000313" key="3">
    <source>
        <dbReference type="EMBL" id="GKV21297.1"/>
    </source>
</evidence>
<organism evidence="3 4">
    <name type="scientific">Rubroshorea leprosula</name>
    <dbReference type="NCBI Taxonomy" id="152421"/>
    <lineage>
        <taxon>Eukaryota</taxon>
        <taxon>Viridiplantae</taxon>
        <taxon>Streptophyta</taxon>
        <taxon>Embryophyta</taxon>
        <taxon>Tracheophyta</taxon>
        <taxon>Spermatophyta</taxon>
        <taxon>Magnoliopsida</taxon>
        <taxon>eudicotyledons</taxon>
        <taxon>Gunneridae</taxon>
        <taxon>Pentapetalae</taxon>
        <taxon>rosids</taxon>
        <taxon>malvids</taxon>
        <taxon>Malvales</taxon>
        <taxon>Dipterocarpaceae</taxon>
        <taxon>Rubroshorea</taxon>
    </lineage>
</organism>
<dbReference type="AlphaFoldDB" id="A0AAV5K566"/>
<comment type="caution">
    <text evidence="3">The sequence shown here is derived from an EMBL/GenBank/DDBJ whole genome shotgun (WGS) entry which is preliminary data.</text>
</comment>
<name>A0AAV5K566_9ROSI</name>
<keyword evidence="4" id="KW-1185">Reference proteome</keyword>
<evidence type="ECO:0000256" key="1">
    <source>
        <dbReference type="SAM" id="MobiDB-lite"/>
    </source>
</evidence>
<dbReference type="Proteomes" id="UP001054252">
    <property type="component" value="Unassembled WGS sequence"/>
</dbReference>
<gene>
    <name evidence="3" type="ORF">SLEP1_g31292</name>
</gene>
<feature type="region of interest" description="Disordered" evidence="1">
    <location>
        <begin position="66"/>
        <end position="186"/>
    </location>
</feature>
<accession>A0AAV5K566</accession>
<dbReference type="EMBL" id="BPVZ01000057">
    <property type="protein sequence ID" value="GKV21297.1"/>
    <property type="molecule type" value="Genomic_DNA"/>
</dbReference>
<keyword evidence="2" id="KW-0812">Transmembrane</keyword>
<feature type="compositionally biased region" description="Basic and acidic residues" evidence="1">
    <location>
        <begin position="107"/>
        <end position="149"/>
    </location>
</feature>
<keyword evidence="2" id="KW-1133">Transmembrane helix</keyword>
<proteinExistence type="predicted"/>
<feature type="compositionally biased region" description="Polar residues" evidence="1">
    <location>
        <begin position="86"/>
        <end position="106"/>
    </location>
</feature>
<dbReference type="PANTHER" id="PTHR34379">
    <property type="entry name" value="OS07G0553800 PROTEIN"/>
    <property type="match status" value="1"/>
</dbReference>
<reference evidence="3 4" key="1">
    <citation type="journal article" date="2021" name="Commun. Biol.">
        <title>The genome of Shorea leprosula (Dipterocarpaceae) highlights the ecological relevance of drought in aseasonal tropical rainforests.</title>
        <authorList>
            <person name="Ng K.K.S."/>
            <person name="Kobayashi M.J."/>
            <person name="Fawcett J.A."/>
            <person name="Hatakeyama M."/>
            <person name="Paape T."/>
            <person name="Ng C.H."/>
            <person name="Ang C.C."/>
            <person name="Tnah L.H."/>
            <person name="Lee C.T."/>
            <person name="Nishiyama T."/>
            <person name="Sese J."/>
            <person name="O'Brien M.J."/>
            <person name="Copetti D."/>
            <person name="Mohd Noor M.I."/>
            <person name="Ong R.C."/>
            <person name="Putra M."/>
            <person name="Sireger I.Z."/>
            <person name="Indrioko S."/>
            <person name="Kosugi Y."/>
            <person name="Izuno A."/>
            <person name="Isagi Y."/>
            <person name="Lee S.L."/>
            <person name="Shimizu K.K."/>
        </authorList>
    </citation>
    <scope>NUCLEOTIDE SEQUENCE [LARGE SCALE GENOMIC DNA]</scope>
    <source>
        <strain evidence="3">214</strain>
    </source>
</reference>
<evidence type="ECO:0000256" key="2">
    <source>
        <dbReference type="SAM" id="Phobius"/>
    </source>
</evidence>
<evidence type="ECO:0000313" key="4">
    <source>
        <dbReference type="Proteomes" id="UP001054252"/>
    </source>
</evidence>